<evidence type="ECO:0000313" key="3">
    <source>
        <dbReference type="Proteomes" id="UP001066276"/>
    </source>
</evidence>
<name>A0AAV7MA35_PLEWA</name>
<dbReference type="Proteomes" id="UP001066276">
    <property type="component" value="Chromosome 10"/>
</dbReference>
<comment type="caution">
    <text evidence="2">The sequence shown here is derived from an EMBL/GenBank/DDBJ whole genome shotgun (WGS) entry which is preliminary data.</text>
</comment>
<protein>
    <submittedName>
        <fullName evidence="2">Uncharacterized protein</fullName>
    </submittedName>
</protein>
<evidence type="ECO:0000313" key="2">
    <source>
        <dbReference type="EMBL" id="KAJ1099640.1"/>
    </source>
</evidence>
<dbReference type="EMBL" id="JANPWB010000014">
    <property type="protein sequence ID" value="KAJ1099640.1"/>
    <property type="molecule type" value="Genomic_DNA"/>
</dbReference>
<proteinExistence type="predicted"/>
<reference evidence="2" key="1">
    <citation type="journal article" date="2022" name="bioRxiv">
        <title>Sequencing and chromosome-scale assembly of the giantPleurodeles waltlgenome.</title>
        <authorList>
            <person name="Brown T."/>
            <person name="Elewa A."/>
            <person name="Iarovenko S."/>
            <person name="Subramanian E."/>
            <person name="Araus A.J."/>
            <person name="Petzold A."/>
            <person name="Susuki M."/>
            <person name="Suzuki K.-i.T."/>
            <person name="Hayashi T."/>
            <person name="Toyoda A."/>
            <person name="Oliveira C."/>
            <person name="Osipova E."/>
            <person name="Leigh N.D."/>
            <person name="Simon A."/>
            <person name="Yun M.H."/>
        </authorList>
    </citation>
    <scope>NUCLEOTIDE SEQUENCE</scope>
    <source>
        <strain evidence="2">20211129_DDA</strain>
        <tissue evidence="2">Liver</tissue>
    </source>
</reference>
<feature type="region of interest" description="Disordered" evidence="1">
    <location>
        <begin position="12"/>
        <end position="75"/>
    </location>
</feature>
<accession>A0AAV7MA35</accession>
<feature type="compositionally biased region" description="Basic and acidic residues" evidence="1">
    <location>
        <begin position="24"/>
        <end position="34"/>
    </location>
</feature>
<sequence>MPKKVEQRLQQNALLNRGTPLPSGRRDLEKKDLPSRGGPLNTPPPARGGQNRLGPNVDPTFLLGEDFHPRAKSAP</sequence>
<gene>
    <name evidence="2" type="ORF">NDU88_004739</name>
</gene>
<evidence type="ECO:0000256" key="1">
    <source>
        <dbReference type="SAM" id="MobiDB-lite"/>
    </source>
</evidence>
<dbReference type="AlphaFoldDB" id="A0AAV7MA35"/>
<organism evidence="2 3">
    <name type="scientific">Pleurodeles waltl</name>
    <name type="common">Iberian ribbed newt</name>
    <dbReference type="NCBI Taxonomy" id="8319"/>
    <lineage>
        <taxon>Eukaryota</taxon>
        <taxon>Metazoa</taxon>
        <taxon>Chordata</taxon>
        <taxon>Craniata</taxon>
        <taxon>Vertebrata</taxon>
        <taxon>Euteleostomi</taxon>
        <taxon>Amphibia</taxon>
        <taxon>Batrachia</taxon>
        <taxon>Caudata</taxon>
        <taxon>Salamandroidea</taxon>
        <taxon>Salamandridae</taxon>
        <taxon>Pleurodelinae</taxon>
        <taxon>Pleurodeles</taxon>
    </lineage>
</organism>
<keyword evidence="3" id="KW-1185">Reference proteome</keyword>